<comment type="caution">
    <text evidence="2">The sequence shown here is derived from an EMBL/GenBank/DDBJ whole genome shotgun (WGS) entry which is preliminary data.</text>
</comment>
<dbReference type="AlphaFoldDB" id="A0A844GUZ6"/>
<evidence type="ECO:0000313" key="2">
    <source>
        <dbReference type="EMBL" id="MTF37876.1"/>
    </source>
</evidence>
<dbReference type="RefSeq" id="WP_099436010.1">
    <property type="nucleotide sequence ID" value="NZ_WMIA01000002.1"/>
</dbReference>
<protein>
    <submittedName>
        <fullName evidence="2">Uncharacterized protein</fullName>
    </submittedName>
</protein>
<keyword evidence="1" id="KW-0812">Transmembrane</keyword>
<dbReference type="EMBL" id="WMIA01000002">
    <property type="protein sequence ID" value="MTF37876.1"/>
    <property type="molecule type" value="Genomic_DNA"/>
</dbReference>
<dbReference type="Proteomes" id="UP000437131">
    <property type="component" value="Unassembled WGS sequence"/>
</dbReference>
<organism evidence="2 3">
    <name type="scientific">Cyanobacterium aponinum 0216</name>
    <dbReference type="NCBI Taxonomy" id="2676140"/>
    <lineage>
        <taxon>Bacteria</taxon>
        <taxon>Bacillati</taxon>
        <taxon>Cyanobacteriota</taxon>
        <taxon>Cyanophyceae</taxon>
        <taxon>Oscillatoriophycideae</taxon>
        <taxon>Chroococcales</taxon>
        <taxon>Geminocystaceae</taxon>
        <taxon>Cyanobacterium</taxon>
    </lineage>
</organism>
<name>A0A844GUZ6_9CHRO</name>
<gene>
    <name evidence="2" type="ORF">GGC33_02905</name>
</gene>
<proteinExistence type="predicted"/>
<evidence type="ECO:0000256" key="1">
    <source>
        <dbReference type="SAM" id="Phobius"/>
    </source>
</evidence>
<keyword evidence="1" id="KW-1133">Transmembrane helix</keyword>
<keyword evidence="1" id="KW-0472">Membrane</keyword>
<sequence length="267" mass="29435">MKFSYLIKSRFSYLSFFLIFSSLLTPLSIISFLEKPVIAREDSLNFISRGEGVFTLEGRQQTKISSVSFNTTNNQNGQVSIILNNNQTINFDGRVSRQNANQLRIQVTNSGMATASGVLLLEHNDNDIVLLEGKGYLDSQGFSVIFRNRNASLPPVTNYSPLNLIQRGQGLLNIQGRQNQQLNFVSVQVNSQGKADISLGLQNGDRISFGGQESHRDSTNIKIRLTNSSSASADGFMNIRYGANNSIINLVGDGEIDGQPFLVNFSQ</sequence>
<reference evidence="2 3" key="1">
    <citation type="submission" date="2019-11" db="EMBL/GenBank/DDBJ databases">
        <title>Isolation of a new High Light Tolerant Cyanobacteria.</title>
        <authorList>
            <person name="Dobson Z."/>
            <person name="Vaughn N."/>
            <person name="Vaughn M."/>
            <person name="Fromme P."/>
            <person name="Mazor Y."/>
        </authorList>
    </citation>
    <scope>NUCLEOTIDE SEQUENCE [LARGE SCALE GENOMIC DNA]</scope>
    <source>
        <strain evidence="2 3">0216</strain>
    </source>
</reference>
<evidence type="ECO:0000313" key="3">
    <source>
        <dbReference type="Proteomes" id="UP000437131"/>
    </source>
</evidence>
<feature type="transmembrane region" description="Helical" evidence="1">
    <location>
        <begin position="12"/>
        <end position="33"/>
    </location>
</feature>
<accession>A0A844GUZ6</accession>